<name>A0A0H2RQR2_9AGAM</name>
<dbReference type="InterPro" id="IPR013154">
    <property type="entry name" value="ADH-like_N"/>
</dbReference>
<dbReference type="InterPro" id="IPR011032">
    <property type="entry name" value="GroES-like_sf"/>
</dbReference>
<dbReference type="InterPro" id="IPR036291">
    <property type="entry name" value="NAD(P)-bd_dom_sf"/>
</dbReference>
<protein>
    <submittedName>
        <fullName evidence="2">GroES-like protein</fullName>
    </submittedName>
</protein>
<dbReference type="Gene3D" id="3.40.50.720">
    <property type="entry name" value="NAD(P)-binding Rossmann-like Domain"/>
    <property type="match status" value="1"/>
</dbReference>
<dbReference type="OrthoDB" id="3233595at2759"/>
<gene>
    <name evidence="2" type="ORF">SCHPADRAFT_826838</name>
</gene>
<dbReference type="PANTHER" id="PTHR45348:SF2">
    <property type="entry name" value="ZINC-TYPE ALCOHOL DEHYDROGENASE-LIKE PROTEIN C2E1P3.01"/>
    <property type="match status" value="1"/>
</dbReference>
<evidence type="ECO:0000313" key="3">
    <source>
        <dbReference type="Proteomes" id="UP000053477"/>
    </source>
</evidence>
<proteinExistence type="predicted"/>
<dbReference type="InterPro" id="IPR020843">
    <property type="entry name" value="ER"/>
</dbReference>
<dbReference type="AlphaFoldDB" id="A0A0H2RQR2"/>
<evidence type="ECO:0000259" key="1">
    <source>
        <dbReference type="SMART" id="SM00829"/>
    </source>
</evidence>
<dbReference type="InterPro" id="IPR013149">
    <property type="entry name" value="ADH-like_C"/>
</dbReference>
<dbReference type="Pfam" id="PF08240">
    <property type="entry name" value="ADH_N"/>
    <property type="match status" value="1"/>
</dbReference>
<dbReference type="GO" id="GO:0016651">
    <property type="term" value="F:oxidoreductase activity, acting on NAD(P)H"/>
    <property type="evidence" value="ECO:0007669"/>
    <property type="project" value="InterPro"/>
</dbReference>
<feature type="domain" description="Enoyl reductase (ER)" evidence="1">
    <location>
        <begin position="16"/>
        <end position="343"/>
    </location>
</feature>
<dbReference type="EMBL" id="KQ085947">
    <property type="protein sequence ID" value="KLO14214.1"/>
    <property type="molecule type" value="Genomic_DNA"/>
</dbReference>
<dbReference type="InterPro" id="IPR047122">
    <property type="entry name" value="Trans-enoyl_RdTase-like"/>
</dbReference>
<dbReference type="Pfam" id="PF00107">
    <property type="entry name" value="ADH_zinc_N"/>
    <property type="match status" value="1"/>
</dbReference>
<dbReference type="CDD" id="cd08249">
    <property type="entry name" value="enoyl_reductase_like"/>
    <property type="match status" value="1"/>
</dbReference>
<dbReference type="PANTHER" id="PTHR45348">
    <property type="entry name" value="HYPOTHETICAL OXIDOREDUCTASE (EUROFUNG)"/>
    <property type="match status" value="1"/>
</dbReference>
<dbReference type="STRING" id="27342.A0A0H2RQR2"/>
<dbReference type="InParanoid" id="A0A0H2RQR2"/>
<accession>A0A0H2RQR2</accession>
<sequence length="350" mass="37513">MSSTQQKALYLDSPCGEFVIKTKEIQKPEPGEVLVKIVATALNPADWKVPKFNPPFIEYYPFLLGADSAGVIEELGEGVTGFAKGDRVIHEADWHDRFASFQQYTVVSAEHLAKLPDNLSFEQAASIPLGLATAAIGLYADCDRPEGVKKLRPPPWEAGGEGVYKGKAVLVLGGTSSVGKNAIQLLKLSGFSKIIATASLRNTDMLKSLGATDVIDRNADLVSEAKNILSGDSLDLIYDAVGTKEVQSQALEILQPGGQLIAAALIHVDTTAHVDKHFITLFAGFRLPQNWALGKSLHSKLYDLLASGAIKPNAIEVLPNGLASVVAGLKRIENNEVNGRKLIIRPGETP</sequence>
<evidence type="ECO:0000313" key="2">
    <source>
        <dbReference type="EMBL" id="KLO14214.1"/>
    </source>
</evidence>
<organism evidence="2 3">
    <name type="scientific">Schizopora paradoxa</name>
    <dbReference type="NCBI Taxonomy" id="27342"/>
    <lineage>
        <taxon>Eukaryota</taxon>
        <taxon>Fungi</taxon>
        <taxon>Dikarya</taxon>
        <taxon>Basidiomycota</taxon>
        <taxon>Agaricomycotina</taxon>
        <taxon>Agaricomycetes</taxon>
        <taxon>Hymenochaetales</taxon>
        <taxon>Schizoporaceae</taxon>
        <taxon>Schizopora</taxon>
    </lineage>
</organism>
<dbReference type="Gene3D" id="3.90.180.10">
    <property type="entry name" value="Medium-chain alcohol dehydrogenases, catalytic domain"/>
    <property type="match status" value="1"/>
</dbReference>
<dbReference type="Proteomes" id="UP000053477">
    <property type="component" value="Unassembled WGS sequence"/>
</dbReference>
<dbReference type="SUPFAM" id="SSF50129">
    <property type="entry name" value="GroES-like"/>
    <property type="match status" value="1"/>
</dbReference>
<dbReference type="SMART" id="SM00829">
    <property type="entry name" value="PKS_ER"/>
    <property type="match status" value="1"/>
</dbReference>
<keyword evidence="3" id="KW-1185">Reference proteome</keyword>
<dbReference type="SUPFAM" id="SSF51735">
    <property type="entry name" value="NAD(P)-binding Rossmann-fold domains"/>
    <property type="match status" value="1"/>
</dbReference>
<reference evidence="2 3" key="1">
    <citation type="submission" date="2015-04" db="EMBL/GenBank/DDBJ databases">
        <title>Complete genome sequence of Schizopora paradoxa KUC8140, a cosmopolitan wood degrader in East Asia.</title>
        <authorList>
            <consortium name="DOE Joint Genome Institute"/>
            <person name="Min B."/>
            <person name="Park H."/>
            <person name="Jang Y."/>
            <person name="Kim J.-J."/>
            <person name="Kim K.H."/>
            <person name="Pangilinan J."/>
            <person name="Lipzen A."/>
            <person name="Riley R."/>
            <person name="Grigoriev I.V."/>
            <person name="Spatafora J.W."/>
            <person name="Choi I.-G."/>
        </authorList>
    </citation>
    <scope>NUCLEOTIDE SEQUENCE [LARGE SCALE GENOMIC DNA]</scope>
    <source>
        <strain evidence="2 3">KUC8140</strain>
    </source>
</reference>